<dbReference type="InterPro" id="IPR017137">
    <property type="entry name" value="Arg-tRNA-P_Trfase_1_euk"/>
</dbReference>
<keyword evidence="4 5" id="KW-0012">Acyltransferase</keyword>
<evidence type="ECO:0000256" key="6">
    <source>
        <dbReference type="SAM" id="MobiDB-lite"/>
    </source>
</evidence>
<dbReference type="RefSeq" id="XP_004444218.1">
    <property type="nucleotide sequence ID" value="XM_004444161.3"/>
</dbReference>
<keyword evidence="2 5" id="KW-0808">Transferase</keyword>
<dbReference type="PIRSF" id="PIRSF037207">
    <property type="entry name" value="ATE1_euk"/>
    <property type="match status" value="1"/>
</dbReference>
<keyword evidence="9" id="KW-1185">Reference proteome</keyword>
<evidence type="ECO:0000259" key="7">
    <source>
        <dbReference type="Pfam" id="PF04376"/>
    </source>
</evidence>
<evidence type="ECO:0000256" key="4">
    <source>
        <dbReference type="ARBA" id="ARBA00023315"/>
    </source>
</evidence>
<feature type="region of interest" description="Disordered" evidence="6">
    <location>
        <begin position="148"/>
        <end position="183"/>
    </location>
</feature>
<feature type="compositionally biased region" description="Polar residues" evidence="6">
    <location>
        <begin position="162"/>
        <end position="174"/>
    </location>
</feature>
<evidence type="ECO:0000256" key="2">
    <source>
        <dbReference type="ARBA" id="ARBA00022679"/>
    </source>
</evidence>
<dbReference type="InterPro" id="IPR030700">
    <property type="entry name" value="N-end_Aminoacyl_Trfase"/>
</dbReference>
<comment type="catalytic activity">
    <reaction evidence="5">
        <text>an N-terminal L-alpha-aminoacyl-[protein] + L-arginyl-tRNA(Arg) = an N-terminal L-arginyl-L-aminoacyl-[protein] + tRNA(Arg) + H(+)</text>
        <dbReference type="Rhea" id="RHEA:10208"/>
        <dbReference type="Rhea" id="RHEA-COMP:9658"/>
        <dbReference type="Rhea" id="RHEA-COMP:9673"/>
        <dbReference type="Rhea" id="RHEA-COMP:10636"/>
        <dbReference type="Rhea" id="RHEA-COMP:10638"/>
        <dbReference type="ChEBI" id="CHEBI:15378"/>
        <dbReference type="ChEBI" id="CHEBI:78442"/>
        <dbReference type="ChEBI" id="CHEBI:78513"/>
        <dbReference type="ChEBI" id="CHEBI:78597"/>
        <dbReference type="ChEBI" id="CHEBI:83562"/>
        <dbReference type="EC" id="2.3.2.8"/>
    </reaction>
</comment>
<evidence type="ECO:0000313" key="9">
    <source>
        <dbReference type="Proteomes" id="UP000001819"/>
    </source>
</evidence>
<evidence type="ECO:0000256" key="5">
    <source>
        <dbReference type="PIRNR" id="PIRNR037207"/>
    </source>
</evidence>
<proteinExistence type="inferred from homology"/>
<feature type="region of interest" description="Disordered" evidence="6">
    <location>
        <begin position="101"/>
        <end position="132"/>
    </location>
</feature>
<dbReference type="SUPFAM" id="SSF55729">
    <property type="entry name" value="Acyl-CoA N-acyltransferases (Nat)"/>
    <property type="match status" value="1"/>
</dbReference>
<evidence type="ECO:0000256" key="1">
    <source>
        <dbReference type="ARBA" id="ARBA00009991"/>
    </source>
</evidence>
<dbReference type="ExpressionAtlas" id="A0A6I8V6C8">
    <property type="expression patterns" value="baseline"/>
</dbReference>
<gene>
    <name evidence="10" type="primary">Ate1</name>
</gene>
<name>A0A6I8V6C8_DROPS</name>
<dbReference type="Bgee" id="FBgn0246215">
    <property type="expression patterns" value="Expressed in female reproductive system and 2 other cell types or tissues"/>
</dbReference>
<organism evidence="9 10">
    <name type="scientific">Drosophila pseudoobscura pseudoobscura</name>
    <name type="common">Fruit fly</name>
    <dbReference type="NCBI Taxonomy" id="46245"/>
    <lineage>
        <taxon>Eukaryota</taxon>
        <taxon>Metazoa</taxon>
        <taxon>Ecdysozoa</taxon>
        <taxon>Arthropoda</taxon>
        <taxon>Hexapoda</taxon>
        <taxon>Insecta</taxon>
        <taxon>Pterygota</taxon>
        <taxon>Neoptera</taxon>
        <taxon>Endopterygota</taxon>
        <taxon>Diptera</taxon>
        <taxon>Brachycera</taxon>
        <taxon>Muscomorpha</taxon>
        <taxon>Ephydroidea</taxon>
        <taxon>Drosophilidae</taxon>
        <taxon>Drosophila</taxon>
        <taxon>Sophophora</taxon>
    </lineage>
</organism>
<reference evidence="10" key="2">
    <citation type="submission" date="2025-08" db="UniProtKB">
        <authorList>
            <consortium name="RefSeq"/>
        </authorList>
    </citation>
    <scope>IDENTIFICATION</scope>
    <source>
        <strain evidence="10">MV-25-SWS-2005</strain>
        <tissue evidence="10">Whole body</tissue>
    </source>
</reference>
<dbReference type="Proteomes" id="UP000001819">
    <property type="component" value="Chromosome 3"/>
</dbReference>
<evidence type="ECO:0000259" key="8">
    <source>
        <dbReference type="Pfam" id="PF04377"/>
    </source>
</evidence>
<dbReference type="InterPro" id="IPR007471">
    <property type="entry name" value="N-end_Aminoacyl_Trfase_N"/>
</dbReference>
<dbReference type="AlphaFoldDB" id="A0A6I8V6C8"/>
<dbReference type="PANTHER" id="PTHR21367:SF1">
    <property type="entry name" value="ARGINYL-TRNA--PROTEIN TRANSFERASE 1"/>
    <property type="match status" value="1"/>
</dbReference>
<evidence type="ECO:0000256" key="3">
    <source>
        <dbReference type="ARBA" id="ARBA00022786"/>
    </source>
</evidence>
<dbReference type="PANTHER" id="PTHR21367">
    <property type="entry name" value="ARGININE-TRNA-PROTEIN TRANSFERASE 1"/>
    <property type="match status" value="1"/>
</dbReference>
<dbReference type="InterPro" id="IPR016181">
    <property type="entry name" value="Acyl_CoA_acyltransferase"/>
</dbReference>
<dbReference type="GO" id="GO:0004057">
    <property type="term" value="F:arginyl-tRNA--protein transferase activity"/>
    <property type="evidence" value="ECO:0007669"/>
    <property type="project" value="UniProtKB-EC"/>
</dbReference>
<feature type="domain" description="N-end rule aminoacyl transferase C-terminal" evidence="8">
    <location>
        <begin position="249"/>
        <end position="386"/>
    </location>
</feature>
<evidence type="ECO:0000313" key="10">
    <source>
        <dbReference type="RefSeq" id="XP_004444218.1"/>
    </source>
</evidence>
<keyword evidence="3 5" id="KW-0833">Ubl conjugation pathway</keyword>
<dbReference type="GeneID" id="6898501"/>
<dbReference type="Pfam" id="PF04377">
    <property type="entry name" value="ATE_C"/>
    <property type="match status" value="1"/>
</dbReference>
<protein>
    <recommendedName>
        <fullName evidence="5">Arginyl-tRNA--protein transferase 1</fullName>
        <shortName evidence="5">Arginyltransferase 1</shortName>
        <shortName evidence="5">R-transferase 1</shortName>
        <ecNumber evidence="5">2.3.2.8</ecNumber>
    </recommendedName>
    <alternativeName>
        <fullName evidence="5">Arginine-tRNA--protein transferase 1</fullName>
    </alternativeName>
</protein>
<reference evidence="9" key="1">
    <citation type="submission" date="2024-06" db="UniProtKB">
        <authorList>
            <consortium name="RefSeq"/>
        </authorList>
    </citation>
    <scope>NUCLEOTIDE SEQUENCE [LARGE SCALE GENOMIC DNA]</scope>
    <source>
        <strain evidence="9">MV2-25</strain>
    </source>
</reference>
<accession>A0A6I8V6C8</accession>
<dbReference type="InterPro" id="IPR007472">
    <property type="entry name" value="N-end_Aminoacyl_Trfase_C"/>
</dbReference>
<dbReference type="Pfam" id="PF04376">
    <property type="entry name" value="ATE_N"/>
    <property type="match status" value="1"/>
</dbReference>
<dbReference type="GO" id="GO:0005737">
    <property type="term" value="C:cytoplasm"/>
    <property type="evidence" value="ECO:0007669"/>
    <property type="project" value="TreeGrafter"/>
</dbReference>
<comment type="function">
    <text evidence="5">Involved in the post-translational conjugation of arginine to the N-terminal aspartate or glutamate of a protein. This arginylation is required for degradation of the protein via the ubiquitin pathway.</text>
</comment>
<comment type="similarity">
    <text evidence="1 5">Belongs to the R-transferase family.</text>
</comment>
<feature type="domain" description="N-end aminoacyl transferase N-terminal" evidence="7">
    <location>
        <begin position="15"/>
        <end position="85"/>
    </location>
</feature>
<sequence>MSVSIVKYYGSQLGKCGYCTGIHCSKSNGMHAYRLDCQDYQNLIDRGWRRCGNYCYKLKNKETCCPCYTIKCDALEFKLTKSNKRILRRMNRFLRDGKRDPVEQVARAGNEDDVTASVDAPASEPQPQMPDKSPAVINVEQAVSLAKAQKSKAKPARAAQVPLTQSPSQGSTKSAAVISNKPCKKAKQMRLERRQAKLGDTAQQSSQKAFTQEKSLTDFLSATSETNKHHLKLSLVHVYSEEFKRTLPESYALYRKYQIAIHNDPPKDRRAYQDHLQVSPMKNEKPDDGPEMGYGSFHQQYWLDEKLIAVGVIDILPGSVSSVYFFYDPDYSFLSLGTYGSLREIDFVQTIAATTPALKYYYMGFYIHSCPKMRYKGKLSASYLLCPETYVWILLTDVIRSKLDKNKYQRLNEDAAARDVNEFLLEHLDEVLLLLDATTCMQYKDYVQITGTDSDRVEIIEYSELVGKVCAHRMLYVNMA</sequence>
<dbReference type="EC" id="2.3.2.8" evidence="5"/>